<proteinExistence type="predicted"/>
<dbReference type="SUPFAM" id="SSF54909">
    <property type="entry name" value="Dimeric alpha+beta barrel"/>
    <property type="match status" value="1"/>
</dbReference>
<reference evidence="2" key="1">
    <citation type="journal article" date="2020" name="Stud. Mycol.">
        <title>101 Dothideomycetes genomes: a test case for predicting lifestyles and emergence of pathogens.</title>
        <authorList>
            <person name="Haridas S."/>
            <person name="Albert R."/>
            <person name="Binder M."/>
            <person name="Bloem J."/>
            <person name="Labutti K."/>
            <person name="Salamov A."/>
            <person name="Andreopoulos B."/>
            <person name="Baker S."/>
            <person name="Barry K."/>
            <person name="Bills G."/>
            <person name="Bluhm B."/>
            <person name="Cannon C."/>
            <person name="Castanera R."/>
            <person name="Culley D."/>
            <person name="Daum C."/>
            <person name="Ezra D."/>
            <person name="Gonzalez J."/>
            <person name="Henrissat B."/>
            <person name="Kuo A."/>
            <person name="Liang C."/>
            <person name="Lipzen A."/>
            <person name="Lutzoni F."/>
            <person name="Magnuson J."/>
            <person name="Mondo S."/>
            <person name="Nolan M."/>
            <person name="Ohm R."/>
            <person name="Pangilinan J."/>
            <person name="Park H.-J."/>
            <person name="Ramirez L."/>
            <person name="Alfaro M."/>
            <person name="Sun H."/>
            <person name="Tritt A."/>
            <person name="Yoshinaga Y."/>
            <person name="Zwiers L.-H."/>
            <person name="Turgeon B."/>
            <person name="Goodwin S."/>
            <person name="Spatafora J."/>
            <person name="Crous P."/>
            <person name="Grigoriev I."/>
        </authorList>
    </citation>
    <scope>NUCLEOTIDE SEQUENCE</scope>
    <source>
        <strain evidence="2">CBS 115976</strain>
    </source>
</reference>
<evidence type="ECO:0000259" key="1">
    <source>
        <dbReference type="Pfam" id="PF03992"/>
    </source>
</evidence>
<accession>A0A6A6U2Q2</accession>
<name>A0A6A6U2Q2_9PEZI</name>
<dbReference type="Pfam" id="PF03992">
    <property type="entry name" value="ABM"/>
    <property type="match status" value="1"/>
</dbReference>
<dbReference type="InterPro" id="IPR011008">
    <property type="entry name" value="Dimeric_a/b-barrel"/>
</dbReference>
<gene>
    <name evidence="2" type="ORF">BT63DRAFT_428502</name>
</gene>
<protein>
    <recommendedName>
        <fullName evidence="1">ABM domain-containing protein</fullName>
    </recommendedName>
</protein>
<organism evidence="2 3">
    <name type="scientific">Microthyrium microscopicum</name>
    <dbReference type="NCBI Taxonomy" id="703497"/>
    <lineage>
        <taxon>Eukaryota</taxon>
        <taxon>Fungi</taxon>
        <taxon>Dikarya</taxon>
        <taxon>Ascomycota</taxon>
        <taxon>Pezizomycotina</taxon>
        <taxon>Dothideomycetes</taxon>
        <taxon>Dothideomycetes incertae sedis</taxon>
        <taxon>Microthyriales</taxon>
        <taxon>Microthyriaceae</taxon>
        <taxon>Microthyrium</taxon>
    </lineage>
</organism>
<feature type="domain" description="ABM" evidence="1">
    <location>
        <begin position="4"/>
        <end position="64"/>
    </location>
</feature>
<dbReference type="Gene3D" id="3.30.70.100">
    <property type="match status" value="1"/>
</dbReference>
<dbReference type="AlphaFoldDB" id="A0A6A6U2Q2"/>
<evidence type="ECO:0000313" key="3">
    <source>
        <dbReference type="Proteomes" id="UP000799302"/>
    </source>
</evidence>
<dbReference type="Proteomes" id="UP000799302">
    <property type="component" value="Unassembled WGS sequence"/>
</dbReference>
<dbReference type="EMBL" id="MU004240">
    <property type="protein sequence ID" value="KAF2665543.1"/>
    <property type="molecule type" value="Genomic_DNA"/>
</dbReference>
<evidence type="ECO:0000313" key="2">
    <source>
        <dbReference type="EMBL" id="KAF2665543.1"/>
    </source>
</evidence>
<dbReference type="InterPro" id="IPR007138">
    <property type="entry name" value="ABM_dom"/>
</dbReference>
<sequence length="80" mass="8931">MTTPVTIHVTLPIKAGSEDEFFKALKLLFDEALQDETLLRAEILTSAEPGTIRMVEVWNADDATLMAVSSGCLWCLRFRC</sequence>
<keyword evidence="3" id="KW-1185">Reference proteome</keyword>